<evidence type="ECO:0000256" key="1">
    <source>
        <dbReference type="ARBA" id="ARBA00023015"/>
    </source>
</evidence>
<accession>A0A7W4XZ66</accession>
<dbReference type="Gene3D" id="1.10.260.40">
    <property type="entry name" value="lambda repressor-like DNA-binding domains"/>
    <property type="match status" value="1"/>
</dbReference>
<dbReference type="PANTHER" id="PTHR30146:SF109">
    <property type="entry name" value="HTH-TYPE TRANSCRIPTIONAL REGULATOR GALS"/>
    <property type="match status" value="1"/>
</dbReference>
<dbReference type="PROSITE" id="PS50932">
    <property type="entry name" value="HTH_LACI_2"/>
    <property type="match status" value="1"/>
</dbReference>
<dbReference type="GO" id="GO:0000976">
    <property type="term" value="F:transcription cis-regulatory region binding"/>
    <property type="evidence" value="ECO:0007669"/>
    <property type="project" value="TreeGrafter"/>
</dbReference>
<dbReference type="InterPro" id="IPR010982">
    <property type="entry name" value="Lambda_DNA-bd_dom_sf"/>
</dbReference>
<dbReference type="InterPro" id="IPR046335">
    <property type="entry name" value="LacI/GalR-like_sensor"/>
</dbReference>
<evidence type="ECO:0000256" key="4">
    <source>
        <dbReference type="SAM" id="MobiDB-lite"/>
    </source>
</evidence>
<keyword evidence="2 6" id="KW-0238">DNA-binding</keyword>
<comment type="caution">
    <text evidence="6">The sequence shown here is derived from an EMBL/GenBank/DDBJ whole genome shotgun (WGS) entry which is preliminary data.</text>
</comment>
<evidence type="ECO:0000256" key="2">
    <source>
        <dbReference type="ARBA" id="ARBA00023125"/>
    </source>
</evidence>
<keyword evidence="1" id="KW-0805">Transcription regulation</keyword>
<organism evidence="6 7">
    <name type="scientific">Kineococcus radiotolerans</name>
    <dbReference type="NCBI Taxonomy" id="131568"/>
    <lineage>
        <taxon>Bacteria</taxon>
        <taxon>Bacillati</taxon>
        <taxon>Actinomycetota</taxon>
        <taxon>Actinomycetes</taxon>
        <taxon>Kineosporiales</taxon>
        <taxon>Kineosporiaceae</taxon>
        <taxon>Kineococcus</taxon>
    </lineage>
</organism>
<feature type="domain" description="HTH lacI-type" evidence="5">
    <location>
        <begin position="1"/>
        <end position="35"/>
    </location>
</feature>
<dbReference type="CDD" id="cd06267">
    <property type="entry name" value="PBP1_LacI_sugar_binding-like"/>
    <property type="match status" value="1"/>
</dbReference>
<evidence type="ECO:0000313" key="6">
    <source>
        <dbReference type="EMBL" id="MBB2903257.1"/>
    </source>
</evidence>
<dbReference type="EMBL" id="JACHVY010000006">
    <property type="protein sequence ID" value="MBB2903257.1"/>
    <property type="molecule type" value="Genomic_DNA"/>
</dbReference>
<dbReference type="InterPro" id="IPR028082">
    <property type="entry name" value="Peripla_BP_I"/>
</dbReference>
<dbReference type="SUPFAM" id="SSF53822">
    <property type="entry name" value="Periplasmic binding protein-like I"/>
    <property type="match status" value="1"/>
</dbReference>
<dbReference type="Gene3D" id="3.40.50.2300">
    <property type="match status" value="2"/>
</dbReference>
<protein>
    <submittedName>
        <fullName evidence="6">DNA-binding LacI/PurR family transcriptional regulator</fullName>
    </submittedName>
</protein>
<reference evidence="6 7" key="1">
    <citation type="submission" date="2020-08" db="EMBL/GenBank/DDBJ databases">
        <title>The Agave Microbiome: Exploring the role of microbial communities in plant adaptations to desert environments.</title>
        <authorList>
            <person name="Partida-Martinez L.P."/>
        </authorList>
    </citation>
    <scope>NUCLEOTIDE SEQUENCE [LARGE SCALE GENOMIC DNA]</scope>
    <source>
        <strain evidence="6 7">AS2.23</strain>
    </source>
</reference>
<name>A0A7W4XZ66_KINRA</name>
<dbReference type="Pfam" id="PF13377">
    <property type="entry name" value="Peripla_BP_3"/>
    <property type="match status" value="1"/>
</dbReference>
<dbReference type="SMART" id="SM00354">
    <property type="entry name" value="HTH_LACI"/>
    <property type="match status" value="1"/>
</dbReference>
<feature type="region of interest" description="Disordered" evidence="4">
    <location>
        <begin position="288"/>
        <end position="336"/>
    </location>
</feature>
<dbReference type="AlphaFoldDB" id="A0A7W4XZ66"/>
<feature type="compositionally biased region" description="Low complexity" evidence="4">
    <location>
        <begin position="292"/>
        <end position="306"/>
    </location>
</feature>
<keyword evidence="3" id="KW-0804">Transcription</keyword>
<evidence type="ECO:0000259" key="5">
    <source>
        <dbReference type="PROSITE" id="PS50932"/>
    </source>
</evidence>
<dbReference type="PANTHER" id="PTHR30146">
    <property type="entry name" value="LACI-RELATED TRANSCRIPTIONAL REPRESSOR"/>
    <property type="match status" value="1"/>
</dbReference>
<evidence type="ECO:0000256" key="3">
    <source>
        <dbReference type="ARBA" id="ARBA00023163"/>
    </source>
</evidence>
<dbReference type="InterPro" id="IPR000843">
    <property type="entry name" value="HTH_LacI"/>
</dbReference>
<proteinExistence type="predicted"/>
<dbReference type="GO" id="GO:0003700">
    <property type="term" value="F:DNA-binding transcription factor activity"/>
    <property type="evidence" value="ECO:0007669"/>
    <property type="project" value="TreeGrafter"/>
</dbReference>
<reference evidence="6 7" key="2">
    <citation type="submission" date="2020-08" db="EMBL/GenBank/DDBJ databases">
        <authorList>
            <person name="Partida-Martinez L."/>
            <person name="Huntemann M."/>
            <person name="Clum A."/>
            <person name="Wang J."/>
            <person name="Palaniappan K."/>
            <person name="Ritter S."/>
            <person name="Chen I.-M."/>
            <person name="Stamatis D."/>
            <person name="Reddy T."/>
            <person name="O'Malley R."/>
            <person name="Daum C."/>
            <person name="Shapiro N."/>
            <person name="Ivanova N."/>
            <person name="Kyrpides N."/>
            <person name="Woyke T."/>
        </authorList>
    </citation>
    <scope>NUCLEOTIDE SEQUENCE [LARGE SCALE GENOMIC DNA]</scope>
    <source>
        <strain evidence="6 7">AS2.23</strain>
    </source>
</reference>
<gene>
    <name evidence="6" type="ORF">FHR75_004099</name>
</gene>
<dbReference type="Proteomes" id="UP000533269">
    <property type="component" value="Unassembled WGS sequence"/>
</dbReference>
<evidence type="ECO:0000313" key="7">
    <source>
        <dbReference type="Proteomes" id="UP000533269"/>
    </source>
</evidence>
<sequence>MNDHPHVSPTLRARVRTAITELDYRPAWGGRSLQSGQRSSDLLTLVVPDVKAAFYGELAHAVADSARRRGLRLLLEQTGGDLDLERDVVAHRVTGISRGLIFAPIGVPVDLLRRQRDLPVVLIGEHGRGSPLDHVYVDSVEIGRLATQHLIDRGRRRIAFLGAQGAQPHTSAVQRLEGYRQALSGAGLVLSPDTVRELPAWDEAGGFETTTALIAEQPAIDALVVGNDAAALGALRALRSLGRTVPADVAVVGIDDIRAAAYASPPLTTVALDRPAMADSAVSLITDTSPHTTVDTGTGDLGTSTGTRERGLPQGEGPAALDPSRGSPPLRAPRTVLSPIRLVVRDST</sequence>